<evidence type="ECO:0000313" key="3">
    <source>
        <dbReference type="Proteomes" id="UP000033618"/>
    </source>
</evidence>
<dbReference type="EMBL" id="LAQU01000007">
    <property type="protein sequence ID" value="KKB63873.1"/>
    <property type="molecule type" value="Genomic_DNA"/>
</dbReference>
<gene>
    <name evidence="2" type="ORF">WM40_09485</name>
</gene>
<evidence type="ECO:0000313" key="2">
    <source>
        <dbReference type="EMBL" id="KKB63873.1"/>
    </source>
</evidence>
<name>A0A0F5K196_9BURK</name>
<reference evidence="2 3" key="1">
    <citation type="submission" date="2015-03" db="EMBL/GenBank/DDBJ databases">
        <title>Draft Genome Sequence of Burkholderia andropogonis type strain ICMP2807, isolated from Sorghum bicolor.</title>
        <authorList>
            <person name="Lopes-Santos L."/>
            <person name="Castro D.B."/>
            <person name="Ottoboni L.M."/>
            <person name="Park D."/>
            <person name="Weirc B.S."/>
            <person name="Destefano S.A."/>
        </authorList>
    </citation>
    <scope>NUCLEOTIDE SEQUENCE [LARGE SCALE GENOMIC DNA]</scope>
    <source>
        <strain evidence="2 3">ICMP2807</strain>
    </source>
</reference>
<evidence type="ECO:0000256" key="1">
    <source>
        <dbReference type="SAM" id="MobiDB-lite"/>
    </source>
</evidence>
<dbReference type="Proteomes" id="UP000033618">
    <property type="component" value="Unassembled WGS sequence"/>
</dbReference>
<accession>A0A0F5K196</accession>
<organism evidence="2 3">
    <name type="scientific">Robbsia andropogonis</name>
    <dbReference type="NCBI Taxonomy" id="28092"/>
    <lineage>
        <taxon>Bacteria</taxon>
        <taxon>Pseudomonadati</taxon>
        <taxon>Pseudomonadota</taxon>
        <taxon>Betaproteobacteria</taxon>
        <taxon>Burkholderiales</taxon>
        <taxon>Burkholderiaceae</taxon>
        <taxon>Robbsia</taxon>
    </lineage>
</organism>
<sequence>MACSLPIESRKPIFRRQIMNRKSGVMAAAALLSGAAVWILRRSAAASAEAAAQAARPLSRWEGEGGAPAEVAAAGTTRRSRRRPSVASNRDDVGSTPHAWVFPRA</sequence>
<keyword evidence="3" id="KW-1185">Reference proteome</keyword>
<dbReference type="AlphaFoldDB" id="A0A0F5K196"/>
<comment type="caution">
    <text evidence="2">The sequence shown here is derived from an EMBL/GenBank/DDBJ whole genome shotgun (WGS) entry which is preliminary data.</text>
</comment>
<proteinExistence type="predicted"/>
<dbReference type="PATRIC" id="fig|28092.6.peg.2231"/>
<protein>
    <submittedName>
        <fullName evidence="2">Uncharacterized protein</fullName>
    </submittedName>
</protein>
<feature type="region of interest" description="Disordered" evidence="1">
    <location>
        <begin position="59"/>
        <end position="105"/>
    </location>
</feature>